<dbReference type="GO" id="GO:0005615">
    <property type="term" value="C:extracellular space"/>
    <property type="evidence" value="ECO:0007669"/>
    <property type="project" value="TreeGrafter"/>
</dbReference>
<evidence type="ECO:0000256" key="1">
    <source>
        <dbReference type="ARBA" id="ARBA00001973"/>
    </source>
</evidence>
<evidence type="ECO:0000313" key="16">
    <source>
        <dbReference type="RefSeq" id="XP_022322860.1"/>
    </source>
</evidence>
<dbReference type="InterPro" id="IPR014784">
    <property type="entry name" value="Cu2_ascorb_mOase-like_C"/>
</dbReference>
<evidence type="ECO:0000256" key="13">
    <source>
        <dbReference type="SAM" id="SignalP"/>
    </source>
</evidence>
<keyword evidence="4" id="KW-0479">Metal-binding</keyword>
<evidence type="ECO:0000256" key="10">
    <source>
        <dbReference type="ARBA" id="ARBA00023157"/>
    </source>
</evidence>
<feature type="compositionally biased region" description="Polar residues" evidence="12">
    <location>
        <begin position="1501"/>
        <end position="1526"/>
    </location>
</feature>
<sequence>MLTMAGKVILLAVCFIATKSIDCLPSHPPGSRAVTPTPTEPYPQYSQLDADGNVHLYWKFNSTHITFEAHVKTRGYVGLGLSHNGNMYPADIVIGWVKHGHTFFQDRHSSGHFEPAVDSSQDWILLYGEENEFGTVLKTVRKLDTCDDDDVKITNDTIKVIFSYNDQEPQHQGESLLYHGTHRGTKNVMLLSEPVTTALPADTTTRDLLNGRPDSAYALLSEAPSPSESFTHHASLDSDGRFHLFWKFNSTHVTFEAHVKTHGYVGLGLSRSGRMFPADVAVGWVTNGQTYFQDRHTTGYLEPAVDSSQDWLLVHAEENQAGTTIKTVRRLDTQDTDDVTIKNGTMHVIYAFSEHEPHTAREKLTHHSHRGMKPLVLLSDPSAHPVITYPTNLLTHSTKDPCPEEKPTDKYQFQSVLDPQGKYLLFWNVNQTHITFEIHVETTGYVGFGLSPNGNMFPADVIIGGVKDGVPYFKDRHTLGHSVPAVDDSQDWILLSARESHCRTVLTLTRKLDTCDDHDLKITDNTVKVIYSYHTDDPADHDSIPYHGMNRGVRSLLLLSKMAPPSIPNDVTNIDILSRHYKVPANDTTYSCRIFDLSKLGRKHHLVKFEVLVENGHEALVHHILVHKCPGISRSQIDSPNYICYRDPDLTKQPCGRLMVVWAVGGEAFYFPEEAGLPIAEPGDTDLYIMEIHYNNPELRNDFVDNSGVRLTLTPTLRPHDAGILFIGAFEKKSQVIPPYQQSFVTTTFCPKACMHQGLHQMPNGVHVFAVLQHAHLLARGIRTRLIRNGVEQEPLADDTHYDFNYQDFRRINRTLKDGDSAIVECTLNSLTRTKPTYGGFSTAEEMCESFLFHYPRMELMNCLSKPLYDTFHSDSNPLKMVDTDLSGEFESMDWQNSSVVDLFKDSLAASTYYMLWGSIHHEMTAQYHSQTMLTMAGKVILLAVCFIVTKSIDCLPSHPPGSRAVTPTPTEPYPQYSQLDADGNVHLYWKFNSTHITFEAHVKTRGYVGLGLSHNGNMYPADIVIGWVKHGHTFFQDRHSSGHFEPAVDSSQDWILLHGEENDFGTVLKTVRKLDTCDDDDVKITNDTIKVIFSYNDQEPQHQGESLLYHGTHRGAKNVMLLSEPVKVSLPADITTRDLLNGRFLVPDVDTYYLCRVFDVSDLGKKHHLIKYEPVIQKGHEGLVHHMLLHKCSGVDRKYVGVNFDCYHSHNDQLRACSSTIVSWAVGGGEFYYPPEAGLPLGEVGDNDLLILETHYNNPGVRNDFVDNSGVRLYLTPTLRQYDAGFFYSGVAVHDLQIIPPFEKEFESSGFCTQECLNKGLAAFPDGVNIIAVMGHGHLLTRKIRTRLIRNGTELEPLSVDDNYDFNFQEFRTFPKPRKLMPGDSLIVQCSYDSSKQTNVTYGGFATTDEMCLSFMIYYPRMPLGKCISIPMYNMVPRAEFSNGRAVAAQFDFTSQSVRNHFKMLTSTTNHLARCIGDFKHSHQVLPMLVPKVPFVEPPSTCSKTSSQPLTTPSPKSHSCQSPTPSEDFDFKEKLDSEGKYVLFWNNNKTHITFEIHVETKGYIGFGLSPNGKMYPADVIVGWVKDGVPHFKDRHTTGHSQPLVDASQDWHLLYAREDHCRTVMKVVRKLDTCDDQDYKITDDTVKIIYSYHPHDPVSDDVIPYHGAHRGIRSLLLLSKISPPTLETDAVTIDILNNHYHVPAADTTYSCRIFDLSYLQKKHHLVKFEVVVEKGHDVLVHHILLYKCPGLSRDLINSPNYICHEDKSKEPCSKIVALWAVGGEAFYFPEEAGFPVAEPGDTELYIMETHYNNPERRADFVDNSGFRLTVTPTLRAHDAAIISVQSAVDKSQVIPPHQPNFVTTAYCNQSTLQQYLQEFPNGVKVIGVQQHAHLLGKAIKTRLIRGGVEQKPLADDRYYDFNYQDFRRANRTLKAGDSIVVECTYDSTGRDNITYGGVSTHEEMCISFIFYYPRSRLLNCQTKPLYDRFHTEPKTHWWSYLSPLNGTFDALDWTKPSVVQKLKDSLQHDSFFYIYGHDSAQYNYTFGYPKDMLPTVPYTEPTKADCVV</sequence>
<feature type="domain" description="DOMON" evidence="14">
    <location>
        <begin position="52"/>
        <end position="165"/>
    </location>
</feature>
<reference evidence="16" key="1">
    <citation type="submission" date="2025-08" db="UniProtKB">
        <authorList>
            <consortium name="RefSeq"/>
        </authorList>
    </citation>
    <scope>IDENTIFICATION</scope>
    <source>
        <tissue evidence="16">Whole sample</tissue>
    </source>
</reference>
<evidence type="ECO:0000256" key="8">
    <source>
        <dbReference type="ARBA" id="ARBA00023033"/>
    </source>
</evidence>
<evidence type="ECO:0000256" key="5">
    <source>
        <dbReference type="ARBA" id="ARBA00022729"/>
    </source>
</evidence>
<dbReference type="GeneID" id="111124300"/>
<feature type="region of interest" description="Disordered" evidence="12">
    <location>
        <begin position="1501"/>
        <end position="1530"/>
    </location>
</feature>
<evidence type="ECO:0000313" key="15">
    <source>
        <dbReference type="Proteomes" id="UP000694844"/>
    </source>
</evidence>
<dbReference type="PANTHER" id="PTHR10157">
    <property type="entry name" value="DOPAMINE BETA HYDROXYLASE RELATED"/>
    <property type="match status" value="1"/>
</dbReference>
<keyword evidence="5 13" id="KW-0732">Signal</keyword>
<comment type="cofactor">
    <cofactor evidence="1">
        <name>Cu(2+)</name>
        <dbReference type="ChEBI" id="CHEBI:29036"/>
    </cofactor>
</comment>
<dbReference type="GO" id="GO:0042421">
    <property type="term" value="P:norepinephrine biosynthetic process"/>
    <property type="evidence" value="ECO:0007669"/>
    <property type="project" value="TreeGrafter"/>
</dbReference>
<evidence type="ECO:0000256" key="2">
    <source>
        <dbReference type="ARBA" id="ARBA00004370"/>
    </source>
</evidence>
<dbReference type="RefSeq" id="XP_022322860.1">
    <property type="nucleotide sequence ID" value="XM_022467152.1"/>
</dbReference>
<dbReference type="GO" id="GO:0030667">
    <property type="term" value="C:secretory granule membrane"/>
    <property type="evidence" value="ECO:0007669"/>
    <property type="project" value="TreeGrafter"/>
</dbReference>
<evidence type="ECO:0000256" key="6">
    <source>
        <dbReference type="ARBA" id="ARBA00023002"/>
    </source>
</evidence>
<dbReference type="InterPro" id="IPR045266">
    <property type="entry name" value="DOH_DOMON"/>
</dbReference>
<dbReference type="Pfam" id="PF03712">
    <property type="entry name" value="Cu2_monoox_C"/>
    <property type="match status" value="3"/>
</dbReference>
<evidence type="ECO:0000256" key="7">
    <source>
        <dbReference type="ARBA" id="ARBA00023008"/>
    </source>
</evidence>
<evidence type="ECO:0000256" key="9">
    <source>
        <dbReference type="ARBA" id="ARBA00023136"/>
    </source>
</evidence>
<keyword evidence="6" id="KW-0560">Oxidoreductase</keyword>
<keyword evidence="11" id="KW-0325">Glycoprotein</keyword>
<dbReference type="SUPFAM" id="SSF49742">
    <property type="entry name" value="PHM/PNGase F"/>
    <property type="match status" value="6"/>
</dbReference>
<dbReference type="GO" id="GO:0005507">
    <property type="term" value="F:copper ion binding"/>
    <property type="evidence" value="ECO:0007669"/>
    <property type="project" value="InterPro"/>
</dbReference>
<name>A0A8B8D5B4_CRAVI</name>
<evidence type="ECO:0000256" key="3">
    <source>
        <dbReference type="ARBA" id="ARBA00010676"/>
    </source>
</evidence>
<organism evidence="15 16">
    <name type="scientific">Crassostrea virginica</name>
    <name type="common">Eastern oyster</name>
    <dbReference type="NCBI Taxonomy" id="6565"/>
    <lineage>
        <taxon>Eukaryota</taxon>
        <taxon>Metazoa</taxon>
        <taxon>Spiralia</taxon>
        <taxon>Lophotrochozoa</taxon>
        <taxon>Mollusca</taxon>
        <taxon>Bivalvia</taxon>
        <taxon>Autobranchia</taxon>
        <taxon>Pteriomorphia</taxon>
        <taxon>Ostreida</taxon>
        <taxon>Ostreoidea</taxon>
        <taxon>Ostreidae</taxon>
        <taxon>Crassostrea</taxon>
    </lineage>
</organism>
<dbReference type="GO" id="GO:0006589">
    <property type="term" value="P:octopamine biosynthetic process"/>
    <property type="evidence" value="ECO:0007669"/>
    <property type="project" value="TreeGrafter"/>
</dbReference>
<keyword evidence="15" id="KW-1185">Reference proteome</keyword>
<comment type="subcellular location">
    <subcellularLocation>
        <location evidence="2">Membrane</location>
    </subcellularLocation>
</comment>
<feature type="chain" id="PRO_5034891314" evidence="13">
    <location>
        <begin position="21"/>
        <end position="2068"/>
    </location>
</feature>
<dbReference type="InterPro" id="IPR036939">
    <property type="entry name" value="Cu2_ascorb_mOase_N_sf"/>
</dbReference>
<proteinExistence type="inferred from homology"/>
<dbReference type="Pfam" id="PF03351">
    <property type="entry name" value="DOMON"/>
    <property type="match status" value="5"/>
</dbReference>
<dbReference type="GO" id="GO:0004500">
    <property type="term" value="F:dopamine beta-monooxygenase activity"/>
    <property type="evidence" value="ECO:0007669"/>
    <property type="project" value="InterPro"/>
</dbReference>
<evidence type="ECO:0000259" key="14">
    <source>
        <dbReference type="PROSITE" id="PS50836"/>
    </source>
</evidence>
<dbReference type="PRINTS" id="PR00767">
    <property type="entry name" value="DBMONOXGNASE"/>
</dbReference>
<accession>A0A8B8D5B4</accession>
<keyword evidence="7" id="KW-0186">Copper</keyword>
<keyword evidence="8" id="KW-0503">Monooxygenase</keyword>
<evidence type="ECO:0000256" key="11">
    <source>
        <dbReference type="ARBA" id="ARBA00023180"/>
    </source>
</evidence>
<feature type="domain" description="DOMON" evidence="14">
    <location>
        <begin position="984"/>
        <end position="1097"/>
    </location>
</feature>
<feature type="domain" description="DOMON" evidence="14">
    <location>
        <begin position="1540"/>
        <end position="1653"/>
    </location>
</feature>
<dbReference type="OrthoDB" id="10003276at2759"/>
<dbReference type="PROSITE" id="PS50836">
    <property type="entry name" value="DOMON"/>
    <property type="match status" value="5"/>
</dbReference>
<dbReference type="InterPro" id="IPR005018">
    <property type="entry name" value="DOMON_domain"/>
</dbReference>
<keyword evidence="10" id="KW-1015">Disulfide bond</keyword>
<feature type="domain" description="DOMON" evidence="14">
    <location>
        <begin position="240"/>
        <end position="353"/>
    </location>
</feature>
<dbReference type="Proteomes" id="UP000694844">
    <property type="component" value="Chromosome 3"/>
</dbReference>
<dbReference type="InterPro" id="IPR008977">
    <property type="entry name" value="PHM/PNGase_F_dom_sf"/>
</dbReference>
<comment type="similarity">
    <text evidence="3">Belongs to the copper type II ascorbate-dependent monooxygenase family.</text>
</comment>
<dbReference type="InterPro" id="IPR028460">
    <property type="entry name" value="Tbh/DBH"/>
</dbReference>
<dbReference type="FunFam" id="2.60.120.230:FF:000001">
    <property type="entry name" value="Monooxygenase, DBH-like 1"/>
    <property type="match status" value="3"/>
</dbReference>
<dbReference type="InterPro" id="IPR000945">
    <property type="entry name" value="DBH-like"/>
</dbReference>
<dbReference type="FunFam" id="2.60.120.310:FF:000004">
    <property type="entry name" value="DBH-like monooxygenase protein 1"/>
    <property type="match status" value="1"/>
</dbReference>
<dbReference type="SUPFAM" id="SSF49344">
    <property type="entry name" value="CBD9-like"/>
    <property type="match status" value="5"/>
</dbReference>
<protein>
    <submittedName>
        <fullName evidence="16">Uncharacterized protein LOC111124300</fullName>
    </submittedName>
</protein>
<dbReference type="Gene3D" id="2.60.40.1210">
    <property type="entry name" value="Cellobiose dehydrogenase, cytochrome domain"/>
    <property type="match status" value="4"/>
</dbReference>
<evidence type="ECO:0000256" key="12">
    <source>
        <dbReference type="SAM" id="MobiDB-lite"/>
    </source>
</evidence>
<dbReference type="SMART" id="SM00664">
    <property type="entry name" value="DoH"/>
    <property type="match status" value="5"/>
</dbReference>
<feature type="domain" description="DOMON" evidence="14">
    <location>
        <begin position="421"/>
        <end position="534"/>
    </location>
</feature>
<dbReference type="GO" id="GO:0042420">
    <property type="term" value="P:dopamine catabolic process"/>
    <property type="evidence" value="ECO:0007669"/>
    <property type="project" value="TreeGrafter"/>
</dbReference>
<keyword evidence="9" id="KW-0472">Membrane</keyword>
<evidence type="ECO:0000256" key="4">
    <source>
        <dbReference type="ARBA" id="ARBA00022723"/>
    </source>
</evidence>
<dbReference type="Pfam" id="PF01082">
    <property type="entry name" value="Cu2_monooxygen"/>
    <property type="match status" value="3"/>
</dbReference>
<dbReference type="InterPro" id="IPR024548">
    <property type="entry name" value="Cu2_monoox_C"/>
</dbReference>
<dbReference type="FunFam" id="2.60.40.1210:FF:000001">
    <property type="entry name" value="Monooxygenase, DBH-like 1, like"/>
    <property type="match status" value="5"/>
</dbReference>
<dbReference type="InterPro" id="IPR000323">
    <property type="entry name" value="Cu2_ascorb_mOase_N"/>
</dbReference>
<dbReference type="KEGG" id="cvn:111124300"/>
<dbReference type="Gene3D" id="2.60.120.230">
    <property type="match status" value="3"/>
</dbReference>
<feature type="signal peptide" evidence="13">
    <location>
        <begin position="1"/>
        <end position="20"/>
    </location>
</feature>
<dbReference type="PANTHER" id="PTHR10157:SF23">
    <property type="entry name" value="MOXD1 HOMOLOG 1"/>
    <property type="match status" value="1"/>
</dbReference>
<gene>
    <name evidence="16" type="primary">LOC111124300</name>
</gene>
<dbReference type="Gene3D" id="2.60.120.310">
    <property type="entry name" value="Copper type II, ascorbate-dependent monooxygenase, N-terminal domain"/>
    <property type="match status" value="3"/>
</dbReference>
<dbReference type="CDD" id="cd09631">
    <property type="entry name" value="DOMON_DOH"/>
    <property type="match status" value="5"/>
</dbReference>